<reference evidence="8 9" key="1">
    <citation type="submission" date="2023-02" db="EMBL/GenBank/DDBJ databases">
        <title>LHISI_Scaffold_Assembly.</title>
        <authorList>
            <person name="Stuart O.P."/>
            <person name="Cleave R."/>
            <person name="Magrath M.J.L."/>
            <person name="Mikheyev A.S."/>
        </authorList>
    </citation>
    <scope>NUCLEOTIDE SEQUENCE [LARGE SCALE GENOMIC DNA]</scope>
    <source>
        <strain evidence="8">Daus_M_001</strain>
        <tissue evidence="8">Leg muscle</tissue>
    </source>
</reference>
<evidence type="ECO:0000256" key="4">
    <source>
        <dbReference type="ARBA" id="ARBA00022989"/>
    </source>
</evidence>
<evidence type="ECO:0000259" key="7">
    <source>
        <dbReference type="PROSITE" id="PS50262"/>
    </source>
</evidence>
<keyword evidence="4 6" id="KW-1133">Transmembrane helix</keyword>
<evidence type="ECO:0000256" key="3">
    <source>
        <dbReference type="ARBA" id="ARBA00022692"/>
    </source>
</evidence>
<dbReference type="Proteomes" id="UP001159363">
    <property type="component" value="Chromosome 3"/>
</dbReference>
<sequence>MRWYSCMACSVAGHRDLRFLFIPIRTCRHWNNEFMLPVMSIGCKMAYLNVCSSRCRDVYLHTLRPVGAISNTSSNGPLMTTCALHCTVQESVLIVDWRWAAVVGVTVNCMAFAVLSTTALSGSSLSVYLRALAVTDNCALVFNVAISFARAHLPALAGLFKTHEWLCALNKVLLGVSFYYSTWLVVSLTWERLATITYPLTLGVWCNKKVAMMVVCTLGVLSFMVGVVRVKYSGFEQDSVFEFEPCSVHTGLSLTPALYGYIALSIWLPLVLIVVGNLCLVATLRRSARTRSALTGKLQSCCTYPHAHSCRV</sequence>
<feature type="transmembrane region" description="Helical" evidence="6">
    <location>
        <begin position="168"/>
        <end position="190"/>
    </location>
</feature>
<dbReference type="Gene3D" id="1.20.1070.10">
    <property type="entry name" value="Rhodopsin 7-helix transmembrane proteins"/>
    <property type="match status" value="1"/>
</dbReference>
<feature type="domain" description="G-protein coupled receptors family 1 profile" evidence="7">
    <location>
        <begin position="107"/>
        <end position="312"/>
    </location>
</feature>
<evidence type="ECO:0000256" key="1">
    <source>
        <dbReference type="ARBA" id="ARBA00004370"/>
    </source>
</evidence>
<dbReference type="InterPro" id="IPR052954">
    <property type="entry name" value="GPCR-Ligand_Int"/>
</dbReference>
<protein>
    <recommendedName>
        <fullName evidence="7">G-protein coupled receptors family 1 profile domain-containing protein</fullName>
    </recommendedName>
</protein>
<feature type="transmembrane region" description="Helical" evidence="6">
    <location>
        <begin position="210"/>
        <end position="230"/>
    </location>
</feature>
<accession>A0ABQ9HYC2</accession>
<comment type="subcellular location">
    <subcellularLocation>
        <location evidence="1">Membrane</location>
    </subcellularLocation>
</comment>
<keyword evidence="5 6" id="KW-0472">Membrane</keyword>
<evidence type="ECO:0000256" key="6">
    <source>
        <dbReference type="SAM" id="Phobius"/>
    </source>
</evidence>
<dbReference type="Pfam" id="PF00001">
    <property type="entry name" value="7tm_1"/>
    <property type="match status" value="1"/>
</dbReference>
<evidence type="ECO:0000313" key="9">
    <source>
        <dbReference type="Proteomes" id="UP001159363"/>
    </source>
</evidence>
<dbReference type="InterPro" id="IPR017452">
    <property type="entry name" value="GPCR_Rhodpsn_7TM"/>
</dbReference>
<keyword evidence="9" id="KW-1185">Reference proteome</keyword>
<gene>
    <name evidence="8" type="ORF">PR048_008882</name>
</gene>
<keyword evidence="3 6" id="KW-0812">Transmembrane</keyword>
<dbReference type="PROSITE" id="PS50262">
    <property type="entry name" value="G_PROTEIN_RECEP_F1_2"/>
    <property type="match status" value="1"/>
</dbReference>
<dbReference type="EMBL" id="JARBHB010000003">
    <property type="protein sequence ID" value="KAJ8889383.1"/>
    <property type="molecule type" value="Genomic_DNA"/>
</dbReference>
<evidence type="ECO:0000313" key="8">
    <source>
        <dbReference type="EMBL" id="KAJ8889383.1"/>
    </source>
</evidence>
<evidence type="ECO:0000256" key="5">
    <source>
        <dbReference type="ARBA" id="ARBA00023136"/>
    </source>
</evidence>
<feature type="transmembrane region" description="Helical" evidence="6">
    <location>
        <begin position="258"/>
        <end position="284"/>
    </location>
</feature>
<dbReference type="PANTHER" id="PTHR46641:SF2">
    <property type="entry name" value="FMRFAMIDE RECEPTOR"/>
    <property type="match status" value="1"/>
</dbReference>
<feature type="transmembrane region" description="Helical" evidence="6">
    <location>
        <begin position="97"/>
        <end position="115"/>
    </location>
</feature>
<dbReference type="SUPFAM" id="SSF81321">
    <property type="entry name" value="Family A G protein-coupled receptor-like"/>
    <property type="match status" value="1"/>
</dbReference>
<proteinExistence type="inferred from homology"/>
<evidence type="ECO:0000256" key="2">
    <source>
        <dbReference type="ARBA" id="ARBA00010663"/>
    </source>
</evidence>
<comment type="caution">
    <text evidence="8">The sequence shown here is derived from an EMBL/GenBank/DDBJ whole genome shotgun (WGS) entry which is preliminary data.</text>
</comment>
<dbReference type="PANTHER" id="PTHR46641">
    <property type="entry name" value="FMRFAMIDE RECEPTOR-RELATED"/>
    <property type="match status" value="1"/>
</dbReference>
<organism evidence="8 9">
    <name type="scientific">Dryococelus australis</name>
    <dbReference type="NCBI Taxonomy" id="614101"/>
    <lineage>
        <taxon>Eukaryota</taxon>
        <taxon>Metazoa</taxon>
        <taxon>Ecdysozoa</taxon>
        <taxon>Arthropoda</taxon>
        <taxon>Hexapoda</taxon>
        <taxon>Insecta</taxon>
        <taxon>Pterygota</taxon>
        <taxon>Neoptera</taxon>
        <taxon>Polyneoptera</taxon>
        <taxon>Phasmatodea</taxon>
        <taxon>Verophasmatodea</taxon>
        <taxon>Anareolatae</taxon>
        <taxon>Phasmatidae</taxon>
        <taxon>Eurycanthinae</taxon>
        <taxon>Dryococelus</taxon>
    </lineage>
</organism>
<dbReference type="InterPro" id="IPR000276">
    <property type="entry name" value="GPCR_Rhodpsn"/>
</dbReference>
<comment type="similarity">
    <text evidence="2">Belongs to the G-protein coupled receptor 1 family.</text>
</comment>
<name>A0ABQ9HYC2_9NEOP</name>